<dbReference type="EMBL" id="JBHSHD010000015">
    <property type="protein sequence ID" value="MFC4822079.1"/>
    <property type="molecule type" value="Genomic_DNA"/>
</dbReference>
<keyword evidence="3" id="KW-1185">Reference proteome</keyword>
<sequence length="139" mass="14469">MDAPDAADPAAAQAPPPQPDVLTAASGAFAEAMRVAEAALALLRAELRLARSSALALVWLGFALVFLGVGAWLATSAAIAAGVYELTGNLFYGIGSVALANLIGIALVLLAMRGCWRDLTMPRTRRVLGQLTDRRHESA</sequence>
<gene>
    <name evidence="2" type="ORF">ACFO6Q_17270</name>
</gene>
<protein>
    <recommendedName>
        <fullName evidence="4">Phage holin family protein</fullName>
    </recommendedName>
</protein>
<organism evidence="2 3">
    <name type="scientific">Dokdonella ginsengisoli</name>
    <dbReference type="NCBI Taxonomy" id="363846"/>
    <lineage>
        <taxon>Bacteria</taxon>
        <taxon>Pseudomonadati</taxon>
        <taxon>Pseudomonadota</taxon>
        <taxon>Gammaproteobacteria</taxon>
        <taxon>Lysobacterales</taxon>
        <taxon>Rhodanobacteraceae</taxon>
        <taxon>Dokdonella</taxon>
    </lineage>
</organism>
<feature type="transmembrane region" description="Helical" evidence="1">
    <location>
        <begin position="54"/>
        <end position="84"/>
    </location>
</feature>
<keyword evidence="1" id="KW-0812">Transmembrane</keyword>
<evidence type="ECO:0000313" key="3">
    <source>
        <dbReference type="Proteomes" id="UP001595886"/>
    </source>
</evidence>
<feature type="transmembrane region" description="Helical" evidence="1">
    <location>
        <begin position="90"/>
        <end position="116"/>
    </location>
</feature>
<evidence type="ECO:0000256" key="1">
    <source>
        <dbReference type="SAM" id="Phobius"/>
    </source>
</evidence>
<dbReference type="Proteomes" id="UP001595886">
    <property type="component" value="Unassembled WGS sequence"/>
</dbReference>
<name>A0ABV9R2Q6_9GAMM</name>
<keyword evidence="1" id="KW-0472">Membrane</keyword>
<dbReference type="RefSeq" id="WP_380022360.1">
    <property type="nucleotide sequence ID" value="NZ_JBHSHD010000015.1"/>
</dbReference>
<evidence type="ECO:0008006" key="4">
    <source>
        <dbReference type="Google" id="ProtNLM"/>
    </source>
</evidence>
<proteinExistence type="predicted"/>
<keyword evidence="1" id="KW-1133">Transmembrane helix</keyword>
<evidence type="ECO:0000313" key="2">
    <source>
        <dbReference type="EMBL" id="MFC4822079.1"/>
    </source>
</evidence>
<comment type="caution">
    <text evidence="2">The sequence shown here is derived from an EMBL/GenBank/DDBJ whole genome shotgun (WGS) entry which is preliminary data.</text>
</comment>
<reference evidence="3" key="1">
    <citation type="journal article" date="2019" name="Int. J. Syst. Evol. Microbiol.">
        <title>The Global Catalogue of Microorganisms (GCM) 10K type strain sequencing project: providing services to taxonomists for standard genome sequencing and annotation.</title>
        <authorList>
            <consortium name="The Broad Institute Genomics Platform"/>
            <consortium name="The Broad Institute Genome Sequencing Center for Infectious Disease"/>
            <person name="Wu L."/>
            <person name="Ma J."/>
        </authorList>
    </citation>
    <scope>NUCLEOTIDE SEQUENCE [LARGE SCALE GENOMIC DNA]</scope>
    <source>
        <strain evidence="3">CCUG 30340</strain>
    </source>
</reference>
<accession>A0ABV9R2Q6</accession>